<accession>A0AB35U8R5</accession>
<evidence type="ECO:0000256" key="1">
    <source>
        <dbReference type="ARBA" id="ARBA00022475"/>
    </source>
</evidence>
<dbReference type="InterPro" id="IPR001173">
    <property type="entry name" value="Glyco_trans_2-like"/>
</dbReference>
<dbReference type="AlphaFoldDB" id="A0AB35U8R5"/>
<evidence type="ECO:0000256" key="3">
    <source>
        <dbReference type="ARBA" id="ARBA00022679"/>
    </source>
</evidence>
<keyword evidence="7" id="KW-0472">Membrane</keyword>
<dbReference type="RefSeq" id="WP_370596769.1">
    <property type="nucleotide sequence ID" value="NZ_JALBUR010000066.1"/>
</dbReference>
<keyword evidence="10" id="KW-1185">Reference proteome</keyword>
<evidence type="ECO:0000313" key="10">
    <source>
        <dbReference type="Proteomes" id="UP001286174"/>
    </source>
</evidence>
<dbReference type="InterPro" id="IPR029044">
    <property type="entry name" value="Nucleotide-diphossugar_trans"/>
</dbReference>
<keyword evidence="3 9" id="KW-0808">Transferase</keyword>
<evidence type="ECO:0000256" key="5">
    <source>
        <dbReference type="ARBA" id="ARBA00022985"/>
    </source>
</evidence>
<protein>
    <submittedName>
        <fullName evidence="9">Glycosyltransferase</fullName>
        <ecNumber evidence="9">2.4.-.-</ecNumber>
    </submittedName>
</protein>
<name>A0AB35U8R5_9FIRM</name>
<keyword evidence="1" id="KW-1003">Cell membrane</keyword>
<sequence length="84" mass="9749">MKLSIIIPVYYNELNLQPLYKDIKEKVIDVIDYDYEIVMVDDGSKDNSWEVMKALAEQDDHVKLYHLSRNFGSHAAILCGLDNM</sequence>
<keyword evidence="2 9" id="KW-0328">Glycosyltransferase</keyword>
<gene>
    <name evidence="9" type="ORF">MOZ60_11370</name>
</gene>
<dbReference type="GO" id="GO:0009103">
    <property type="term" value="P:lipopolysaccharide biosynthetic process"/>
    <property type="evidence" value="ECO:0007669"/>
    <property type="project" value="UniProtKB-KW"/>
</dbReference>
<dbReference type="GO" id="GO:0099621">
    <property type="term" value="F:undecaprenyl-phosphate 4-deoxy-4-formamido-L-arabinose transferase activity"/>
    <property type="evidence" value="ECO:0007669"/>
    <property type="project" value="TreeGrafter"/>
</dbReference>
<dbReference type="InterPro" id="IPR050256">
    <property type="entry name" value="Glycosyltransferase_2"/>
</dbReference>
<dbReference type="Proteomes" id="UP001286174">
    <property type="component" value="Unassembled WGS sequence"/>
</dbReference>
<dbReference type="SUPFAM" id="SSF53448">
    <property type="entry name" value="Nucleotide-diphospho-sugar transferases"/>
    <property type="match status" value="1"/>
</dbReference>
<evidence type="ECO:0000256" key="2">
    <source>
        <dbReference type="ARBA" id="ARBA00022676"/>
    </source>
</evidence>
<feature type="domain" description="Glycosyltransferase 2-like" evidence="8">
    <location>
        <begin position="4"/>
        <end position="83"/>
    </location>
</feature>
<dbReference type="PANTHER" id="PTHR48090:SF3">
    <property type="entry name" value="UNDECAPRENYL-PHOSPHATE 4-DEOXY-4-FORMAMIDO-L-ARABINOSE TRANSFERASE"/>
    <property type="match status" value="1"/>
</dbReference>
<reference evidence="9 10" key="1">
    <citation type="submission" date="2022-03" db="EMBL/GenBank/DDBJ databases">
        <title>Novel taxa within the pig intestine.</title>
        <authorList>
            <person name="Wylensek D."/>
            <person name="Bishof K."/>
            <person name="Afrizal A."/>
            <person name="Clavel T."/>
        </authorList>
    </citation>
    <scope>NUCLEOTIDE SEQUENCE [LARGE SCALE GENOMIC DNA]</scope>
    <source>
        <strain evidence="9 10">CLA-KB-P133</strain>
    </source>
</reference>
<evidence type="ECO:0000259" key="8">
    <source>
        <dbReference type="Pfam" id="PF00535"/>
    </source>
</evidence>
<keyword evidence="4" id="KW-0812">Transmembrane</keyword>
<keyword evidence="6" id="KW-1133">Transmembrane helix</keyword>
<evidence type="ECO:0000256" key="6">
    <source>
        <dbReference type="ARBA" id="ARBA00022989"/>
    </source>
</evidence>
<dbReference type="PANTHER" id="PTHR48090">
    <property type="entry name" value="UNDECAPRENYL-PHOSPHATE 4-DEOXY-4-FORMAMIDO-L-ARABINOSE TRANSFERASE-RELATED"/>
    <property type="match status" value="1"/>
</dbReference>
<evidence type="ECO:0000256" key="4">
    <source>
        <dbReference type="ARBA" id="ARBA00022692"/>
    </source>
</evidence>
<proteinExistence type="predicted"/>
<dbReference type="EMBL" id="JALBUR010000066">
    <property type="protein sequence ID" value="MDX8420676.1"/>
    <property type="molecule type" value="Genomic_DNA"/>
</dbReference>
<organism evidence="9 10">
    <name type="scientific">Grylomicrobium aquisgranensis</name>
    <dbReference type="NCBI Taxonomy" id="2926318"/>
    <lineage>
        <taxon>Bacteria</taxon>
        <taxon>Bacillati</taxon>
        <taxon>Bacillota</taxon>
        <taxon>Erysipelotrichia</taxon>
        <taxon>Erysipelotrichales</taxon>
        <taxon>Erysipelotrichaceae</taxon>
        <taxon>Grylomicrobium</taxon>
    </lineage>
</organism>
<evidence type="ECO:0000256" key="7">
    <source>
        <dbReference type="ARBA" id="ARBA00023136"/>
    </source>
</evidence>
<comment type="caution">
    <text evidence="9">The sequence shown here is derived from an EMBL/GenBank/DDBJ whole genome shotgun (WGS) entry which is preliminary data.</text>
</comment>
<keyword evidence="5" id="KW-0448">Lipopolysaccharide biosynthesis</keyword>
<dbReference type="GO" id="GO:0005886">
    <property type="term" value="C:plasma membrane"/>
    <property type="evidence" value="ECO:0007669"/>
    <property type="project" value="TreeGrafter"/>
</dbReference>
<dbReference type="Gene3D" id="3.90.550.10">
    <property type="entry name" value="Spore Coat Polysaccharide Biosynthesis Protein SpsA, Chain A"/>
    <property type="match status" value="1"/>
</dbReference>
<evidence type="ECO:0000313" key="9">
    <source>
        <dbReference type="EMBL" id="MDX8420676.1"/>
    </source>
</evidence>
<dbReference type="EC" id="2.4.-.-" evidence="9"/>
<dbReference type="Pfam" id="PF00535">
    <property type="entry name" value="Glycos_transf_2"/>
    <property type="match status" value="1"/>
</dbReference>